<evidence type="ECO:0000313" key="2">
    <source>
        <dbReference type="EMBL" id="KAJ7089359.1"/>
    </source>
</evidence>
<dbReference type="AlphaFoldDB" id="A0AAD6XRB1"/>
<protein>
    <submittedName>
        <fullName evidence="2">Uncharacterized protein</fullName>
    </submittedName>
</protein>
<accession>A0AAD6XRB1</accession>
<comment type="caution">
    <text evidence="2">The sequence shown here is derived from an EMBL/GenBank/DDBJ whole genome shotgun (WGS) entry which is preliminary data.</text>
</comment>
<evidence type="ECO:0000313" key="3">
    <source>
        <dbReference type="Proteomes" id="UP001222325"/>
    </source>
</evidence>
<gene>
    <name evidence="2" type="ORF">B0H15DRAFT_840505</name>
</gene>
<dbReference type="Proteomes" id="UP001222325">
    <property type="component" value="Unassembled WGS sequence"/>
</dbReference>
<proteinExistence type="predicted"/>
<keyword evidence="3" id="KW-1185">Reference proteome</keyword>
<sequence length="445" mass="47670">MSRSHLDQLWSRYTTSPDPLSGMESLYQACLRLTRHVLKPSDLVLSSLGSYVLRPQLAEPLSDVIPAMDSLLLHAAQHHGFWYPPSIGQSELQVLTAATVYATEKQIVLNWDSLMARLASAMRELKGLCMGNFSEISSTQALPLLLLPHRLPATALQLTRARDTSRTAPASTLLVPGRATPPVTVPPSAAKRHPRTLPAQLRVPPPPWMFPAPVQSLRSPTTQPAVTHVSDACRDSCSPRCWSQSRRTSAKEHEESSFVIVGRCATNEPKPIDALGNGVEAVKVARVTPPPKSPAPAPAIADTVELGGLRVEVTRSRATLNATAIKDGGLAASSSSPPAAPTLDCDEGVVELEQRTCSPAGGAQLSTTPRISIQRTIVRASPTHVSSSLRLLAASFPSASASGSVARVSAILRTYSIPCLACTRREDRAPLSVWEREGIGTCRRT</sequence>
<evidence type="ECO:0000256" key="1">
    <source>
        <dbReference type="SAM" id="MobiDB-lite"/>
    </source>
</evidence>
<name>A0AAD6XRB1_9AGAR</name>
<reference evidence="2" key="1">
    <citation type="submission" date="2023-03" db="EMBL/GenBank/DDBJ databases">
        <title>Massive genome expansion in bonnet fungi (Mycena s.s.) driven by repeated elements and novel gene families across ecological guilds.</title>
        <authorList>
            <consortium name="Lawrence Berkeley National Laboratory"/>
            <person name="Harder C.B."/>
            <person name="Miyauchi S."/>
            <person name="Viragh M."/>
            <person name="Kuo A."/>
            <person name="Thoen E."/>
            <person name="Andreopoulos B."/>
            <person name="Lu D."/>
            <person name="Skrede I."/>
            <person name="Drula E."/>
            <person name="Henrissat B."/>
            <person name="Morin E."/>
            <person name="Kohler A."/>
            <person name="Barry K."/>
            <person name="LaButti K."/>
            <person name="Morin E."/>
            <person name="Salamov A."/>
            <person name="Lipzen A."/>
            <person name="Mereny Z."/>
            <person name="Hegedus B."/>
            <person name="Baldrian P."/>
            <person name="Stursova M."/>
            <person name="Weitz H."/>
            <person name="Taylor A."/>
            <person name="Grigoriev I.V."/>
            <person name="Nagy L.G."/>
            <person name="Martin F."/>
            <person name="Kauserud H."/>
        </authorList>
    </citation>
    <scope>NUCLEOTIDE SEQUENCE</scope>
    <source>
        <strain evidence="2">CBHHK173m</strain>
    </source>
</reference>
<organism evidence="2 3">
    <name type="scientific">Mycena belliarum</name>
    <dbReference type="NCBI Taxonomy" id="1033014"/>
    <lineage>
        <taxon>Eukaryota</taxon>
        <taxon>Fungi</taxon>
        <taxon>Dikarya</taxon>
        <taxon>Basidiomycota</taxon>
        <taxon>Agaricomycotina</taxon>
        <taxon>Agaricomycetes</taxon>
        <taxon>Agaricomycetidae</taxon>
        <taxon>Agaricales</taxon>
        <taxon>Marasmiineae</taxon>
        <taxon>Mycenaceae</taxon>
        <taxon>Mycena</taxon>
    </lineage>
</organism>
<dbReference type="EMBL" id="JARJCN010000024">
    <property type="protein sequence ID" value="KAJ7089359.1"/>
    <property type="molecule type" value="Genomic_DNA"/>
</dbReference>
<feature type="region of interest" description="Disordered" evidence="1">
    <location>
        <begin position="160"/>
        <end position="193"/>
    </location>
</feature>